<dbReference type="EC" id="3.1.4.1" evidence="8"/>
<dbReference type="EMBL" id="JASPKY010000056">
    <property type="protein sequence ID" value="KAK9744632.1"/>
    <property type="molecule type" value="Genomic_DNA"/>
</dbReference>
<dbReference type="GO" id="GO:0004528">
    <property type="term" value="F:phosphodiesterase I activity"/>
    <property type="evidence" value="ECO:0007669"/>
    <property type="project" value="UniProtKB-EC"/>
</dbReference>
<dbReference type="PANTHER" id="PTHR15749">
    <property type="entry name" value="FANCONI-ASSOCIATED NUCLEASE 1"/>
    <property type="match status" value="1"/>
</dbReference>
<evidence type="ECO:0000256" key="4">
    <source>
        <dbReference type="ARBA" id="ARBA00022723"/>
    </source>
</evidence>
<dbReference type="AlphaFoldDB" id="A0AAW1MER0"/>
<comment type="catalytic activity">
    <reaction evidence="1 8">
        <text>Hydrolytically removes 5'-nucleotides successively from the 3'-hydroxy termini of 3'-hydroxy-terminated oligonucleotides.</text>
        <dbReference type="EC" id="3.1.4.1"/>
    </reaction>
</comment>
<dbReference type="InterPro" id="IPR049126">
    <property type="entry name" value="FAN1-like_TPR"/>
</dbReference>
<dbReference type="CDD" id="cd22326">
    <property type="entry name" value="FAN1-like"/>
    <property type="match status" value="1"/>
</dbReference>
<evidence type="ECO:0000256" key="1">
    <source>
        <dbReference type="ARBA" id="ARBA00000983"/>
    </source>
</evidence>
<dbReference type="GO" id="GO:0017108">
    <property type="term" value="F:5'-flap endonuclease activity"/>
    <property type="evidence" value="ECO:0007669"/>
    <property type="project" value="TreeGrafter"/>
</dbReference>
<reference evidence="10 11" key="1">
    <citation type="journal article" date="2024" name="BMC Genomics">
        <title>De novo assembly and annotation of Popillia japonica's genome with initial clues to its potential as an invasive pest.</title>
        <authorList>
            <person name="Cucini C."/>
            <person name="Boschi S."/>
            <person name="Funari R."/>
            <person name="Cardaioli E."/>
            <person name="Iannotti N."/>
            <person name="Marturano G."/>
            <person name="Paoli F."/>
            <person name="Bruttini M."/>
            <person name="Carapelli A."/>
            <person name="Frati F."/>
            <person name="Nardi F."/>
        </authorList>
    </citation>
    <scope>NUCLEOTIDE SEQUENCE [LARGE SCALE GENOMIC DNA]</scope>
    <source>
        <strain evidence="10">DMR45628</strain>
    </source>
</reference>
<name>A0AAW1MER0_POPJA</name>
<evidence type="ECO:0000256" key="2">
    <source>
        <dbReference type="ARBA" id="ARBA00005533"/>
    </source>
</evidence>
<evidence type="ECO:0000256" key="3">
    <source>
        <dbReference type="ARBA" id="ARBA00022722"/>
    </source>
</evidence>
<dbReference type="GO" id="GO:0005634">
    <property type="term" value="C:nucleus"/>
    <property type="evidence" value="ECO:0007669"/>
    <property type="project" value="UniProtKB-SubCell"/>
</dbReference>
<proteinExistence type="inferred from homology"/>
<dbReference type="InterPro" id="IPR014883">
    <property type="entry name" value="VRR_NUC"/>
</dbReference>
<evidence type="ECO:0000256" key="7">
    <source>
        <dbReference type="ARBA" id="ARBA00023211"/>
    </source>
</evidence>
<keyword evidence="6 8" id="KW-0460">Magnesium</keyword>
<gene>
    <name evidence="10" type="ORF">QE152_g7589</name>
</gene>
<keyword evidence="7 8" id="KW-0464">Manganese</keyword>
<keyword evidence="8" id="KW-0227">DNA damage</keyword>
<dbReference type="Pfam" id="PF08774">
    <property type="entry name" value="VRR_NUC"/>
    <property type="match status" value="1"/>
</dbReference>
<comment type="caution">
    <text evidence="10">The sequence shown here is derived from an EMBL/GenBank/DDBJ whole genome shotgun (WGS) entry which is preliminary data.</text>
</comment>
<dbReference type="GO" id="GO:0008409">
    <property type="term" value="F:5'-3' exonuclease activity"/>
    <property type="evidence" value="ECO:0007669"/>
    <property type="project" value="TreeGrafter"/>
</dbReference>
<dbReference type="Pfam" id="PF21170">
    <property type="entry name" value="FAN1_TPR"/>
    <property type="match status" value="1"/>
</dbReference>
<keyword evidence="8" id="KW-0234">DNA repair</keyword>
<dbReference type="PANTHER" id="PTHR15749:SF4">
    <property type="entry name" value="FANCONI-ASSOCIATED NUCLEASE 1"/>
    <property type="match status" value="1"/>
</dbReference>
<keyword evidence="5 8" id="KW-0378">Hydrolase</keyword>
<accession>A0AAW1MER0</accession>
<dbReference type="Proteomes" id="UP001458880">
    <property type="component" value="Unassembled WGS sequence"/>
</dbReference>
<comment type="subcellular location">
    <subcellularLocation>
        <location evidence="8">Nucleus</location>
    </subcellularLocation>
</comment>
<dbReference type="SMART" id="SM00990">
    <property type="entry name" value="VRR_NUC"/>
    <property type="match status" value="1"/>
</dbReference>
<evidence type="ECO:0000313" key="10">
    <source>
        <dbReference type="EMBL" id="KAK9744632.1"/>
    </source>
</evidence>
<keyword evidence="11" id="KW-1185">Reference proteome</keyword>
<evidence type="ECO:0000259" key="9">
    <source>
        <dbReference type="SMART" id="SM00990"/>
    </source>
</evidence>
<evidence type="ECO:0000256" key="8">
    <source>
        <dbReference type="RuleBase" id="RU365033"/>
    </source>
</evidence>
<sequence length="710" mass="82774">MPHKRSLTFQMSETISEAHSNNNNINHSSTTNESILLNDIGNYLQIKIEESGQSETICENQISKVKEGNFDRIANHVLLVDDIIRSVIESDLAVLLFDNELNLLKVFQDLTVHEKYLGCKLFTHQVKWYKAFKFAENIKLELTLLDVKQMVKCLKENHIIKSDYSLESTVSLLHLLNTSDVKAICDALRLKTKIKNKLGRIDAILNHINSQTTLHPSISLDKKVRQMVAERLGDLVHISPLFYTAFYKAHLLYTYTNPEFDIPSGLYRRISERKNGNVLHPDYKCQSEIIFENSLEFADFYKAFSYKSEVIRALEKKGDLKFTTMFNLSKEIVQEFTTFVANYRGSLKKKPQHLQRFTAGHQYASALWILCQHLGAQYPSEVRTWLEMLLRQKYFYQKKKGMWYSQLSLVQKAHLKEYDKAVDTLLIGLKDKEVSPVDLADIVYRARSYKIQKKMNNQVLIDELAVWKELIPWPKNFPSISITALANNMNEGPYRGDYRYMYPNGDMAYMNVEQVAIRHYIDNENFTAGVHCEGALAQSIFYILFWDIIYTEDVPYTFVCKMQYLPLDFYSEQFYKNRESLINARLLDIKSKWSEQELETFVTETWDFVSKYKSLFVLDHIRDGNKLYQIITCIGRKIMSDICRRLAENFRDYRAGMPDLFVYNEQKCKFVEVKGPGDKLSPKQNLWIHYLLSIGADAEVCYVAKVGRNS</sequence>
<keyword evidence="8" id="KW-0539">Nucleus</keyword>
<keyword evidence="3 8" id="KW-0540">Nuclease</keyword>
<comment type="similarity">
    <text evidence="2 8">Belongs to the FAN1 family.</text>
</comment>
<dbReference type="Gene3D" id="3.40.1350.10">
    <property type="match status" value="1"/>
</dbReference>
<comment type="function">
    <text evidence="8">Nuclease required for the repair of DNA interstrand cross-links (ICL). Acts as a 5'-3' exonuclease that anchors at a cut end of DNA and cleaves DNA successively at every third nucleotide, allowing to excise an ICL from one strand through flanking incisions.</text>
</comment>
<protein>
    <recommendedName>
        <fullName evidence="8">Fanconi-associated nuclease</fullName>
        <ecNumber evidence="8">3.1.4.1</ecNumber>
    </recommendedName>
</protein>
<dbReference type="InterPro" id="IPR049132">
    <property type="entry name" value="FAN1-like_euk"/>
</dbReference>
<evidence type="ECO:0000256" key="6">
    <source>
        <dbReference type="ARBA" id="ARBA00022842"/>
    </source>
</evidence>
<dbReference type="GO" id="GO:0070336">
    <property type="term" value="F:flap-structured DNA binding"/>
    <property type="evidence" value="ECO:0007669"/>
    <property type="project" value="TreeGrafter"/>
</dbReference>
<dbReference type="GO" id="GO:0046872">
    <property type="term" value="F:metal ion binding"/>
    <property type="evidence" value="ECO:0007669"/>
    <property type="project" value="UniProtKB-KW"/>
</dbReference>
<organism evidence="10 11">
    <name type="scientific">Popillia japonica</name>
    <name type="common">Japanese beetle</name>
    <dbReference type="NCBI Taxonomy" id="7064"/>
    <lineage>
        <taxon>Eukaryota</taxon>
        <taxon>Metazoa</taxon>
        <taxon>Ecdysozoa</taxon>
        <taxon>Arthropoda</taxon>
        <taxon>Hexapoda</taxon>
        <taxon>Insecta</taxon>
        <taxon>Pterygota</taxon>
        <taxon>Neoptera</taxon>
        <taxon>Endopterygota</taxon>
        <taxon>Coleoptera</taxon>
        <taxon>Polyphaga</taxon>
        <taxon>Scarabaeiformia</taxon>
        <taxon>Scarabaeidae</taxon>
        <taxon>Rutelinae</taxon>
        <taxon>Popillia</taxon>
    </lineage>
</organism>
<feature type="domain" description="VRR-NUC" evidence="9">
    <location>
        <begin position="593"/>
        <end position="705"/>
    </location>
</feature>
<evidence type="ECO:0000256" key="5">
    <source>
        <dbReference type="ARBA" id="ARBA00022801"/>
    </source>
</evidence>
<dbReference type="GO" id="GO:0036297">
    <property type="term" value="P:interstrand cross-link repair"/>
    <property type="evidence" value="ECO:0007669"/>
    <property type="project" value="InterPro"/>
</dbReference>
<dbReference type="InterPro" id="IPR011856">
    <property type="entry name" value="tRNA_endonuc-like_dom_sf"/>
</dbReference>
<comment type="cofactor">
    <cofactor evidence="8">
        <name>Mg(2+)</name>
        <dbReference type="ChEBI" id="CHEBI:18420"/>
    </cofactor>
    <cofactor evidence="8">
        <name>Mn(2+)</name>
        <dbReference type="ChEBI" id="CHEBI:29035"/>
    </cofactor>
</comment>
<evidence type="ECO:0000313" key="11">
    <source>
        <dbReference type="Proteomes" id="UP001458880"/>
    </source>
</evidence>
<keyword evidence="4 8" id="KW-0479">Metal-binding</keyword>
<dbReference type="InterPro" id="IPR033315">
    <property type="entry name" value="Fan1-like"/>
</dbReference>